<protein>
    <recommendedName>
        <fullName evidence="3">ABC transporter substrate-binding protein</fullName>
    </recommendedName>
</protein>
<dbReference type="EMBL" id="MFIQ01000013">
    <property type="protein sequence ID" value="OGF93559.1"/>
    <property type="molecule type" value="Genomic_DNA"/>
</dbReference>
<dbReference type="STRING" id="1798364.A3G54_01290"/>
<dbReference type="Proteomes" id="UP000178894">
    <property type="component" value="Unassembled WGS sequence"/>
</dbReference>
<dbReference type="AlphaFoldDB" id="A0A1F5Y0A7"/>
<sequence length="423" mass="47223">MKIGKVQIIITALAIAAGIFAVLVFAGVIPGLNNSSSKNKISLTMWGTISGKAMQPTLLDLKGSAYNIEISYTEKNPATFESEFVDALARQSGPDIVIFPSEMILPEQNKLKAIPFETVGERLFRDTFADGTELLLTEKGVLGLPILIDPMVLFWNKDIFRNKSIADSPKTWNEFLTTSQTLTELGSDGNISRAGSALGIETNVNHFKEIISILILQTGSPIIDSKTFRFDSGGMRDALRFFIEFSDPQKFSYSWAKSMPKSQDAFLKESLAMYFAFGSEYPSIKEKNPHLNFDISEVPQILNGKLSLTYGKFYSLGIVNQTKNYAGALRAIQAIASKEEVRKISELSFMAPARRDLLREGTKSAPLQTNFTQAIKFRSWLDINYEKTNEIFANMVKSVYTRVKTEDQATRDAKDQLDVLYSR</sequence>
<evidence type="ECO:0008006" key="3">
    <source>
        <dbReference type="Google" id="ProtNLM"/>
    </source>
</evidence>
<comment type="caution">
    <text evidence="1">The sequence shown here is derived from an EMBL/GenBank/DDBJ whole genome shotgun (WGS) entry which is preliminary data.</text>
</comment>
<evidence type="ECO:0000313" key="1">
    <source>
        <dbReference type="EMBL" id="OGF93559.1"/>
    </source>
</evidence>
<dbReference type="PANTHER" id="PTHR43649:SF12">
    <property type="entry name" value="DIACETYLCHITOBIOSE BINDING PROTEIN DASA"/>
    <property type="match status" value="1"/>
</dbReference>
<dbReference type="PANTHER" id="PTHR43649">
    <property type="entry name" value="ARABINOSE-BINDING PROTEIN-RELATED"/>
    <property type="match status" value="1"/>
</dbReference>
<reference evidence="1 2" key="1">
    <citation type="journal article" date="2016" name="Nat. Commun.">
        <title>Thousands of microbial genomes shed light on interconnected biogeochemical processes in an aquifer system.</title>
        <authorList>
            <person name="Anantharaman K."/>
            <person name="Brown C.T."/>
            <person name="Hug L.A."/>
            <person name="Sharon I."/>
            <person name="Castelle C.J."/>
            <person name="Probst A.J."/>
            <person name="Thomas B.C."/>
            <person name="Singh A."/>
            <person name="Wilkins M.J."/>
            <person name="Karaoz U."/>
            <person name="Brodie E.L."/>
            <person name="Williams K.H."/>
            <person name="Hubbard S.S."/>
            <person name="Banfield J.F."/>
        </authorList>
    </citation>
    <scope>NUCLEOTIDE SEQUENCE [LARGE SCALE GENOMIC DNA]</scope>
</reference>
<dbReference type="InterPro" id="IPR050490">
    <property type="entry name" value="Bact_solute-bd_prot1"/>
</dbReference>
<dbReference type="InterPro" id="IPR006059">
    <property type="entry name" value="SBP"/>
</dbReference>
<proteinExistence type="predicted"/>
<dbReference type="Pfam" id="PF13416">
    <property type="entry name" value="SBP_bac_8"/>
    <property type="match status" value="1"/>
</dbReference>
<dbReference type="SUPFAM" id="SSF53850">
    <property type="entry name" value="Periplasmic binding protein-like II"/>
    <property type="match status" value="1"/>
</dbReference>
<gene>
    <name evidence="1" type="ORF">A3G54_01290</name>
</gene>
<organism evidence="1 2">
    <name type="scientific">Candidatus Giovannonibacteria bacterium RIFCSPLOWO2_12_FULL_44_15</name>
    <dbReference type="NCBI Taxonomy" id="1798364"/>
    <lineage>
        <taxon>Bacteria</taxon>
        <taxon>Candidatus Giovannoniibacteriota</taxon>
    </lineage>
</organism>
<dbReference type="Gene3D" id="3.40.190.10">
    <property type="entry name" value="Periplasmic binding protein-like II"/>
    <property type="match status" value="1"/>
</dbReference>
<evidence type="ECO:0000313" key="2">
    <source>
        <dbReference type="Proteomes" id="UP000178894"/>
    </source>
</evidence>
<name>A0A1F5Y0A7_9BACT</name>
<accession>A0A1F5Y0A7</accession>